<dbReference type="Pfam" id="PF08281">
    <property type="entry name" value="Sigma70_r4_2"/>
    <property type="match status" value="1"/>
</dbReference>
<evidence type="ECO:0000259" key="6">
    <source>
        <dbReference type="Pfam" id="PF08281"/>
    </source>
</evidence>
<feature type="domain" description="RNA polymerase sigma factor 70 region 4 type 2" evidence="6">
    <location>
        <begin position="133"/>
        <end position="180"/>
    </location>
</feature>
<evidence type="ECO:0000256" key="4">
    <source>
        <dbReference type="ARBA" id="ARBA00023163"/>
    </source>
</evidence>
<dbReference type="EMBL" id="JACSQL010000010">
    <property type="protein sequence ID" value="MBD7970138.1"/>
    <property type="molecule type" value="Genomic_DNA"/>
</dbReference>
<dbReference type="Proteomes" id="UP000608071">
    <property type="component" value="Unassembled WGS sequence"/>
</dbReference>
<comment type="similarity">
    <text evidence="1">Belongs to the sigma-70 factor family. ECF subfamily.</text>
</comment>
<dbReference type="Gene3D" id="1.10.1740.10">
    <property type="match status" value="1"/>
</dbReference>
<keyword evidence="2" id="KW-0805">Transcription regulation</keyword>
<keyword evidence="4" id="KW-0804">Transcription</keyword>
<dbReference type="SUPFAM" id="SSF88946">
    <property type="entry name" value="Sigma2 domain of RNA polymerase sigma factors"/>
    <property type="match status" value="1"/>
</dbReference>
<protein>
    <submittedName>
        <fullName evidence="7">RNA polymerase sigma factor</fullName>
    </submittedName>
</protein>
<dbReference type="NCBIfam" id="TIGR02937">
    <property type="entry name" value="sigma70-ECF"/>
    <property type="match status" value="1"/>
</dbReference>
<name>A0ABR8T3M3_9BACL</name>
<dbReference type="InterPro" id="IPR014284">
    <property type="entry name" value="RNA_pol_sigma-70_dom"/>
</dbReference>
<dbReference type="InterPro" id="IPR013324">
    <property type="entry name" value="RNA_pol_sigma_r3/r4-like"/>
</dbReference>
<evidence type="ECO:0000313" key="8">
    <source>
        <dbReference type="Proteomes" id="UP000608071"/>
    </source>
</evidence>
<evidence type="ECO:0000256" key="2">
    <source>
        <dbReference type="ARBA" id="ARBA00023015"/>
    </source>
</evidence>
<comment type="caution">
    <text evidence="7">The sequence shown here is derived from an EMBL/GenBank/DDBJ whole genome shotgun (WGS) entry which is preliminary data.</text>
</comment>
<dbReference type="SUPFAM" id="SSF88659">
    <property type="entry name" value="Sigma3 and sigma4 domains of RNA polymerase sigma factors"/>
    <property type="match status" value="1"/>
</dbReference>
<dbReference type="InterPro" id="IPR039425">
    <property type="entry name" value="RNA_pol_sigma-70-like"/>
</dbReference>
<dbReference type="RefSeq" id="WP_191802895.1">
    <property type="nucleotide sequence ID" value="NZ_JACSQL010000010.1"/>
</dbReference>
<dbReference type="PANTHER" id="PTHR43133:SF60">
    <property type="entry name" value="RNA POLYMERASE SIGMA FACTOR SIGV"/>
    <property type="match status" value="1"/>
</dbReference>
<keyword evidence="8" id="KW-1185">Reference proteome</keyword>
<sequence length="191" mass="22843">MNSIQRNSTDDREQLHLDHMIQRIQQGETEPYRVIVEKYQKQIYVYCYYLLKQTEMTQDAVQDIFIKAYENMLSYKSPGSFSAWLYKIAYNHCMNLNKKKFRDVELLQFFKNTYSAEMAYKKDTQSSDRLEILMDDLSFDEKHILLLRAVEDYSYDEIGQVMNIKAATARKKFERIRKKLIKRNGEGGLRV</sequence>
<feature type="domain" description="RNA polymerase sigma-70 region 2" evidence="5">
    <location>
        <begin position="35"/>
        <end position="96"/>
    </location>
</feature>
<evidence type="ECO:0000256" key="1">
    <source>
        <dbReference type="ARBA" id="ARBA00010641"/>
    </source>
</evidence>
<organism evidence="7 8">
    <name type="scientific">Paenibacillus gallinarum</name>
    <dbReference type="NCBI Taxonomy" id="2762232"/>
    <lineage>
        <taxon>Bacteria</taxon>
        <taxon>Bacillati</taxon>
        <taxon>Bacillota</taxon>
        <taxon>Bacilli</taxon>
        <taxon>Bacillales</taxon>
        <taxon>Paenibacillaceae</taxon>
        <taxon>Paenibacillus</taxon>
    </lineage>
</organism>
<reference evidence="7 8" key="1">
    <citation type="submission" date="2020-08" db="EMBL/GenBank/DDBJ databases">
        <title>A Genomic Blueprint of the Chicken Gut Microbiome.</title>
        <authorList>
            <person name="Gilroy R."/>
            <person name="Ravi A."/>
            <person name="Getino M."/>
            <person name="Pursley I."/>
            <person name="Horton D.L."/>
            <person name="Alikhan N.-F."/>
            <person name="Baker D."/>
            <person name="Gharbi K."/>
            <person name="Hall N."/>
            <person name="Watson M."/>
            <person name="Adriaenssens E.M."/>
            <person name="Foster-Nyarko E."/>
            <person name="Jarju S."/>
            <person name="Secka A."/>
            <person name="Antonio M."/>
            <person name="Oren A."/>
            <person name="Chaudhuri R."/>
            <person name="La Ragione R.M."/>
            <person name="Hildebrand F."/>
            <person name="Pallen M.J."/>
        </authorList>
    </citation>
    <scope>NUCLEOTIDE SEQUENCE [LARGE SCALE GENOMIC DNA]</scope>
    <source>
        <strain evidence="7 8">Sa2BVA9</strain>
    </source>
</reference>
<evidence type="ECO:0000313" key="7">
    <source>
        <dbReference type="EMBL" id="MBD7970138.1"/>
    </source>
</evidence>
<dbReference type="InterPro" id="IPR007627">
    <property type="entry name" value="RNA_pol_sigma70_r2"/>
</dbReference>
<gene>
    <name evidence="7" type="ORF">H9647_18915</name>
</gene>
<accession>A0ABR8T3M3</accession>
<dbReference type="Pfam" id="PF04542">
    <property type="entry name" value="Sigma70_r2"/>
    <property type="match status" value="1"/>
</dbReference>
<dbReference type="Gene3D" id="1.10.10.10">
    <property type="entry name" value="Winged helix-like DNA-binding domain superfamily/Winged helix DNA-binding domain"/>
    <property type="match status" value="1"/>
</dbReference>
<evidence type="ECO:0000256" key="3">
    <source>
        <dbReference type="ARBA" id="ARBA00023082"/>
    </source>
</evidence>
<keyword evidence="3" id="KW-0731">Sigma factor</keyword>
<dbReference type="PANTHER" id="PTHR43133">
    <property type="entry name" value="RNA POLYMERASE ECF-TYPE SIGMA FACTO"/>
    <property type="match status" value="1"/>
</dbReference>
<proteinExistence type="inferred from homology"/>
<dbReference type="InterPro" id="IPR013325">
    <property type="entry name" value="RNA_pol_sigma_r2"/>
</dbReference>
<evidence type="ECO:0000259" key="5">
    <source>
        <dbReference type="Pfam" id="PF04542"/>
    </source>
</evidence>
<dbReference type="InterPro" id="IPR013249">
    <property type="entry name" value="RNA_pol_sigma70_r4_t2"/>
</dbReference>
<dbReference type="InterPro" id="IPR036388">
    <property type="entry name" value="WH-like_DNA-bd_sf"/>
</dbReference>
<dbReference type="CDD" id="cd06171">
    <property type="entry name" value="Sigma70_r4"/>
    <property type="match status" value="1"/>
</dbReference>